<gene>
    <name evidence="2" type="ORF">I79_023735</name>
</gene>
<evidence type="ECO:0000313" key="2">
    <source>
        <dbReference type="EMBL" id="EGW07259.1"/>
    </source>
</evidence>
<feature type="transmembrane region" description="Helical" evidence="1">
    <location>
        <begin position="101"/>
        <end position="127"/>
    </location>
</feature>
<protein>
    <submittedName>
        <fullName evidence="2">Uncharacterized protein</fullName>
    </submittedName>
</protein>
<keyword evidence="1" id="KW-0812">Transmembrane</keyword>
<proteinExistence type="predicted"/>
<dbReference type="EMBL" id="JH003091">
    <property type="protein sequence ID" value="EGW07259.1"/>
    <property type="molecule type" value="Genomic_DNA"/>
</dbReference>
<feature type="transmembrane region" description="Helical" evidence="1">
    <location>
        <begin position="29"/>
        <end position="52"/>
    </location>
</feature>
<organism evidence="2 3">
    <name type="scientific">Cricetulus griseus</name>
    <name type="common">Chinese hamster</name>
    <name type="synonym">Cricetulus barabensis griseus</name>
    <dbReference type="NCBI Taxonomy" id="10029"/>
    <lineage>
        <taxon>Eukaryota</taxon>
        <taxon>Metazoa</taxon>
        <taxon>Chordata</taxon>
        <taxon>Craniata</taxon>
        <taxon>Vertebrata</taxon>
        <taxon>Euteleostomi</taxon>
        <taxon>Mammalia</taxon>
        <taxon>Eutheria</taxon>
        <taxon>Euarchontoglires</taxon>
        <taxon>Glires</taxon>
        <taxon>Rodentia</taxon>
        <taxon>Myomorpha</taxon>
        <taxon>Muroidea</taxon>
        <taxon>Cricetidae</taxon>
        <taxon>Cricetinae</taxon>
        <taxon>Cricetulus</taxon>
    </lineage>
</organism>
<dbReference type="InParanoid" id="G3IIR1"/>
<reference evidence="3" key="1">
    <citation type="journal article" date="2011" name="Nat. Biotechnol.">
        <title>The genomic sequence of the Chinese hamster ovary (CHO)-K1 cell line.</title>
        <authorList>
            <person name="Xu X."/>
            <person name="Nagarajan H."/>
            <person name="Lewis N.E."/>
            <person name="Pan S."/>
            <person name="Cai Z."/>
            <person name="Liu X."/>
            <person name="Chen W."/>
            <person name="Xie M."/>
            <person name="Wang W."/>
            <person name="Hammond S."/>
            <person name="Andersen M.R."/>
            <person name="Neff N."/>
            <person name="Passarelli B."/>
            <person name="Koh W."/>
            <person name="Fan H.C."/>
            <person name="Wang J."/>
            <person name="Gui Y."/>
            <person name="Lee K.H."/>
            <person name="Betenbaugh M.J."/>
            <person name="Quake S.R."/>
            <person name="Famili I."/>
            <person name="Palsson B.O."/>
            <person name="Wang J."/>
        </authorList>
    </citation>
    <scope>NUCLEOTIDE SEQUENCE [LARGE SCALE GENOMIC DNA]</scope>
    <source>
        <strain evidence="3">CHO K1 cell line</strain>
    </source>
</reference>
<dbReference type="Proteomes" id="UP000001075">
    <property type="component" value="Unassembled WGS sequence"/>
</dbReference>
<keyword evidence="1" id="KW-1133">Transmembrane helix</keyword>
<name>G3IIR1_CRIGR</name>
<keyword evidence="1" id="KW-0472">Membrane</keyword>
<dbReference type="AlphaFoldDB" id="G3IIR1"/>
<evidence type="ECO:0000313" key="3">
    <source>
        <dbReference type="Proteomes" id="UP000001075"/>
    </source>
</evidence>
<evidence type="ECO:0000256" key="1">
    <source>
        <dbReference type="SAM" id="Phobius"/>
    </source>
</evidence>
<feature type="transmembrane region" description="Helical" evidence="1">
    <location>
        <begin position="59"/>
        <end position="81"/>
    </location>
</feature>
<accession>G3IIR1</accession>
<sequence>MLTKQYHPANEVAQTTGLRGGIHHCHTSAILLLLLLFVIVVTITLVIAVTIITTTIITFTTTVTTTSIVFTITVTTTSIAFPTTVTTPSIVFSLTVPTTSIVFPIIFPTSSIVFTIPVPITSIVFTITVEEDFGEIKVVWENPGVVALLAVMGGRDEVKCEAPHTLHLVSTMSWNPGVERALLSFLLLGIVDCHIVIENHKQEKRHAQHVGEDGELPIRDHPGQLHSALTPPLYKLQVAIIF</sequence>